<dbReference type="InterPro" id="IPR036061">
    <property type="entry name" value="CheW-like_dom_sf"/>
</dbReference>
<comment type="caution">
    <text evidence="2">The sequence shown here is derived from an EMBL/GenBank/DDBJ whole genome shotgun (WGS) entry which is preliminary data.</text>
</comment>
<protein>
    <submittedName>
        <fullName evidence="2">Chemotaxis protein CheW</fullName>
    </submittedName>
</protein>
<dbReference type="EMBL" id="WQMS01000001">
    <property type="protein sequence ID" value="MVO76550.1"/>
    <property type="molecule type" value="Genomic_DNA"/>
</dbReference>
<dbReference type="GO" id="GO:0007165">
    <property type="term" value="P:signal transduction"/>
    <property type="evidence" value="ECO:0007669"/>
    <property type="project" value="InterPro"/>
</dbReference>
<dbReference type="RefSeq" id="WP_157025201.1">
    <property type="nucleotide sequence ID" value="NZ_WQMS01000001.1"/>
</dbReference>
<dbReference type="Proteomes" id="UP000441389">
    <property type="component" value="Unassembled WGS sequence"/>
</dbReference>
<evidence type="ECO:0000259" key="1">
    <source>
        <dbReference type="PROSITE" id="PS50851"/>
    </source>
</evidence>
<dbReference type="SUPFAM" id="SSF50341">
    <property type="entry name" value="CheW-like"/>
    <property type="match status" value="1"/>
</dbReference>
<gene>
    <name evidence="2" type="ORF">GON01_01165</name>
</gene>
<dbReference type="Gene3D" id="2.30.30.40">
    <property type="entry name" value="SH3 Domains"/>
    <property type="match status" value="1"/>
</dbReference>
<name>A0A6I4IWL3_9SPHN</name>
<dbReference type="PROSITE" id="PS50851">
    <property type="entry name" value="CHEW"/>
    <property type="match status" value="1"/>
</dbReference>
<dbReference type="AlphaFoldDB" id="A0A6I4IWL3"/>
<evidence type="ECO:0000313" key="2">
    <source>
        <dbReference type="EMBL" id="MVO76550.1"/>
    </source>
</evidence>
<dbReference type="Pfam" id="PF01584">
    <property type="entry name" value="CheW"/>
    <property type="match status" value="1"/>
</dbReference>
<proteinExistence type="predicted"/>
<keyword evidence="3" id="KW-1185">Reference proteome</keyword>
<sequence length="144" mass="15113">MDKLYLIATIAGQPVAIHASLVESVVDLGAVAPVPLAPPHVAGLAALRSKVLTVICCECSLGFAPTGRGTRRAVVIQLDGHHYGLVVGSIEDARVIDEPPQPIRARLEPGWARIAIGMLEYDGEALLLIDPERLIAGPDEALAA</sequence>
<dbReference type="Gene3D" id="2.40.50.180">
    <property type="entry name" value="CheA-289, Domain 4"/>
    <property type="match status" value="1"/>
</dbReference>
<organism evidence="2 3">
    <name type="scientific">Sphingomonas horti</name>
    <dbReference type="NCBI Taxonomy" id="2682842"/>
    <lineage>
        <taxon>Bacteria</taxon>
        <taxon>Pseudomonadati</taxon>
        <taxon>Pseudomonadota</taxon>
        <taxon>Alphaproteobacteria</taxon>
        <taxon>Sphingomonadales</taxon>
        <taxon>Sphingomonadaceae</taxon>
        <taxon>Sphingomonas</taxon>
    </lineage>
</organism>
<accession>A0A6I4IWL3</accession>
<dbReference type="InterPro" id="IPR002545">
    <property type="entry name" value="CheW-lke_dom"/>
</dbReference>
<dbReference type="SMART" id="SM00260">
    <property type="entry name" value="CheW"/>
    <property type="match status" value="1"/>
</dbReference>
<evidence type="ECO:0000313" key="3">
    <source>
        <dbReference type="Proteomes" id="UP000441389"/>
    </source>
</evidence>
<dbReference type="GO" id="GO:0006935">
    <property type="term" value="P:chemotaxis"/>
    <property type="evidence" value="ECO:0007669"/>
    <property type="project" value="InterPro"/>
</dbReference>
<reference evidence="2 3" key="1">
    <citation type="submission" date="2019-12" db="EMBL/GenBank/DDBJ databases">
        <authorList>
            <person name="Huq M.A."/>
        </authorList>
    </citation>
    <scope>NUCLEOTIDE SEQUENCE [LARGE SCALE GENOMIC DNA]</scope>
    <source>
        <strain evidence="2 3">MAH-20</strain>
    </source>
</reference>
<feature type="domain" description="CheW-like" evidence="1">
    <location>
        <begin position="2"/>
        <end position="140"/>
    </location>
</feature>